<dbReference type="Pfam" id="PF14020">
    <property type="entry name" value="DUF4236"/>
    <property type="match status" value="1"/>
</dbReference>
<dbReference type="InterPro" id="IPR025330">
    <property type="entry name" value="DUF4236"/>
</dbReference>
<reference evidence="4" key="1">
    <citation type="journal article" date="2019" name="Int. J. Syst. Evol. Microbiol.">
        <title>The Global Catalogue of Microorganisms (GCM) 10K type strain sequencing project: providing services to taxonomists for standard genome sequencing and annotation.</title>
        <authorList>
            <consortium name="The Broad Institute Genomics Platform"/>
            <consortium name="The Broad Institute Genome Sequencing Center for Infectious Disease"/>
            <person name="Wu L."/>
            <person name="Ma J."/>
        </authorList>
    </citation>
    <scope>NUCLEOTIDE SEQUENCE [LARGE SCALE GENOMIC DNA]</scope>
    <source>
        <strain evidence="4">JCM 17938</strain>
    </source>
</reference>
<organism evidence="3 4">
    <name type="scientific">Actinoallomurus liliacearum</name>
    <dbReference type="NCBI Taxonomy" id="1080073"/>
    <lineage>
        <taxon>Bacteria</taxon>
        <taxon>Bacillati</taxon>
        <taxon>Actinomycetota</taxon>
        <taxon>Actinomycetes</taxon>
        <taxon>Streptosporangiales</taxon>
        <taxon>Thermomonosporaceae</taxon>
        <taxon>Actinoallomurus</taxon>
    </lineage>
</organism>
<gene>
    <name evidence="3" type="ORF">GCM10023195_22010</name>
</gene>
<proteinExistence type="predicted"/>
<evidence type="ECO:0000256" key="1">
    <source>
        <dbReference type="SAM" id="MobiDB-lite"/>
    </source>
</evidence>
<feature type="domain" description="DUF4236" evidence="2">
    <location>
        <begin position="27"/>
        <end position="74"/>
    </location>
</feature>
<dbReference type="EMBL" id="BAABHJ010000005">
    <property type="protein sequence ID" value="GAA4606183.1"/>
    <property type="molecule type" value="Genomic_DNA"/>
</dbReference>
<dbReference type="Proteomes" id="UP001500212">
    <property type="component" value="Unassembled WGS sequence"/>
</dbReference>
<evidence type="ECO:0000313" key="3">
    <source>
        <dbReference type="EMBL" id="GAA4606183.1"/>
    </source>
</evidence>
<accession>A0ABP8TIB5</accession>
<evidence type="ECO:0000259" key="2">
    <source>
        <dbReference type="Pfam" id="PF14020"/>
    </source>
</evidence>
<protein>
    <recommendedName>
        <fullName evidence="2">DUF4236 domain-containing protein</fullName>
    </recommendedName>
</protein>
<name>A0ABP8TIB5_9ACTN</name>
<sequence>MVSGMAGICWHTYLQGMKGSAAMGVMFRKRQKFGPLILNFTEHGFSSWSIKIGRWSWNSRSRAHRVDLPGPLSWKQNKSRRRDRVEHR</sequence>
<evidence type="ECO:0000313" key="4">
    <source>
        <dbReference type="Proteomes" id="UP001500212"/>
    </source>
</evidence>
<feature type="region of interest" description="Disordered" evidence="1">
    <location>
        <begin position="65"/>
        <end position="88"/>
    </location>
</feature>
<keyword evidence="4" id="KW-1185">Reference proteome</keyword>
<comment type="caution">
    <text evidence="3">The sequence shown here is derived from an EMBL/GenBank/DDBJ whole genome shotgun (WGS) entry which is preliminary data.</text>
</comment>